<dbReference type="InterPro" id="IPR013830">
    <property type="entry name" value="SGNH_hydro"/>
</dbReference>
<sequence>MSEINAKDNIKILVSGDSISKGVIYDETKGRYTVLPENYVNTISSKIKGSVRNVSNFGSTLTRGISKLGRYLDEDKPDIVLIEYGGNDCAFNWDEVADNPDGNHQPQTQISLFETALSETIGLLKNIKTVPVLMTLPPLNAEKYLEWVSKNNPLTQSNITKWLGSVSEIFYWQEKYSNIIKKVAEETQTKLIDVRCAFLQIPDYAKCVCQDGMHPNKNGHKIIADKVFEFINNGYDFLLVTPECGTQSHG</sequence>
<dbReference type="EMBL" id="CGIH01000036">
    <property type="protein sequence ID" value="CFX89775.1"/>
    <property type="molecule type" value="Genomic_DNA"/>
</dbReference>
<dbReference type="Gene3D" id="3.40.50.1110">
    <property type="entry name" value="SGNH hydrolase"/>
    <property type="match status" value="1"/>
</dbReference>
<dbReference type="PANTHER" id="PTHR30383:SF5">
    <property type="entry name" value="SGNH HYDROLASE-TYPE ESTERASE DOMAIN-CONTAINING PROTEIN"/>
    <property type="match status" value="1"/>
</dbReference>
<keyword evidence="3" id="KW-1185">Reference proteome</keyword>
<gene>
    <name evidence="2" type="ORF">2146</name>
</gene>
<feature type="domain" description="SGNH hydrolase-type esterase" evidence="1">
    <location>
        <begin position="16"/>
        <end position="222"/>
    </location>
</feature>
<evidence type="ECO:0000313" key="2">
    <source>
        <dbReference type="EMBL" id="CFX89775.1"/>
    </source>
</evidence>
<dbReference type="InterPro" id="IPR051532">
    <property type="entry name" value="Ester_Hydrolysis_Enzymes"/>
</dbReference>
<dbReference type="AlphaFoldDB" id="A0A0E3W3K7"/>
<evidence type="ECO:0000313" key="3">
    <source>
        <dbReference type="Proteomes" id="UP000045545"/>
    </source>
</evidence>
<name>A0A0E3W3K7_9FIRM</name>
<dbReference type="OrthoDB" id="2513075at2"/>
<dbReference type="Proteomes" id="UP000045545">
    <property type="component" value="Unassembled WGS sequence"/>
</dbReference>
<proteinExistence type="predicted"/>
<dbReference type="RefSeq" id="WP_046498708.1">
    <property type="nucleotide sequence ID" value="NZ_CGIH01000036.1"/>
</dbReference>
<evidence type="ECO:0000259" key="1">
    <source>
        <dbReference type="Pfam" id="PF13472"/>
    </source>
</evidence>
<dbReference type="Pfam" id="PF13472">
    <property type="entry name" value="Lipase_GDSL_2"/>
    <property type="match status" value="1"/>
</dbReference>
<dbReference type="PANTHER" id="PTHR30383">
    <property type="entry name" value="THIOESTERASE 1/PROTEASE 1/LYSOPHOSPHOLIPASE L1"/>
    <property type="match status" value="1"/>
</dbReference>
<protein>
    <submittedName>
        <fullName evidence="2">SGNH hydrolase-type esterase domain</fullName>
    </submittedName>
</protein>
<dbReference type="InterPro" id="IPR036514">
    <property type="entry name" value="SGNH_hydro_sf"/>
</dbReference>
<keyword evidence="2" id="KW-0378">Hydrolase</keyword>
<accession>A0A0E3W3K7</accession>
<dbReference type="GO" id="GO:0004622">
    <property type="term" value="F:phosphatidylcholine lysophospholipase activity"/>
    <property type="evidence" value="ECO:0007669"/>
    <property type="project" value="TreeGrafter"/>
</dbReference>
<organism evidence="2 3">
    <name type="scientific">Syntrophomonas zehnderi OL-4</name>
    <dbReference type="NCBI Taxonomy" id="690567"/>
    <lineage>
        <taxon>Bacteria</taxon>
        <taxon>Bacillati</taxon>
        <taxon>Bacillota</taxon>
        <taxon>Clostridia</taxon>
        <taxon>Eubacteriales</taxon>
        <taxon>Syntrophomonadaceae</taxon>
        <taxon>Syntrophomonas</taxon>
    </lineage>
</organism>
<reference evidence="2 3" key="1">
    <citation type="submission" date="2015-03" db="EMBL/GenBank/DDBJ databases">
        <authorList>
            <person name="Murphy D."/>
        </authorList>
    </citation>
    <scope>NUCLEOTIDE SEQUENCE [LARGE SCALE GENOMIC DNA]</scope>
    <source>
        <strain evidence="2 3">OL-4</strain>
    </source>
</reference>
<dbReference type="SUPFAM" id="SSF52266">
    <property type="entry name" value="SGNH hydrolase"/>
    <property type="match status" value="1"/>
</dbReference>
<dbReference type="STRING" id="690567.2146"/>
<dbReference type="CDD" id="cd00229">
    <property type="entry name" value="SGNH_hydrolase"/>
    <property type="match status" value="1"/>
</dbReference>